<reference evidence="2 3" key="1">
    <citation type="submission" date="2019-12" db="EMBL/GenBank/DDBJ databases">
        <authorList>
            <person name="Dong K."/>
        </authorList>
    </citation>
    <scope>NUCLEOTIDE SEQUENCE [LARGE SCALE GENOMIC DNA]</scope>
    <source>
        <strain evidence="2 3">JCM 31225</strain>
    </source>
</reference>
<dbReference type="EMBL" id="WSQA01000007">
    <property type="protein sequence ID" value="MVZ62534.1"/>
    <property type="molecule type" value="Genomic_DNA"/>
</dbReference>
<evidence type="ECO:0000259" key="1">
    <source>
        <dbReference type="Pfam" id="PF18551"/>
    </source>
</evidence>
<feature type="domain" description="Thaumarchaeal output" evidence="1">
    <location>
        <begin position="125"/>
        <end position="311"/>
    </location>
</feature>
<protein>
    <recommendedName>
        <fullName evidence="1">Thaumarchaeal output domain-containing protein</fullName>
    </recommendedName>
</protein>
<proteinExistence type="predicted"/>
<dbReference type="Proteomes" id="UP000435036">
    <property type="component" value="Unassembled WGS sequence"/>
</dbReference>
<dbReference type="InterPro" id="IPR040572">
    <property type="entry name" value="TackOD1"/>
</dbReference>
<sequence length="332" mass="38143">MMQIQPKIEQINGKQFLLLNDFIDADMLPAGDMGDVWLVNSTQGSKVKKFLRQVLRSNDRRVYLKPILLEDSIRPFLGVDAAIIGRLSDGYFEAMSPLKLATLIDQVHYYLNRFLNPVLPGMDQHERVLQYIFDLAYTRGSAIIPLRSHQSLTGYAYPRIDSFFFNIKDAYMNSRLILKKAAEEGFLVRTYHDTQHLCSDCNSGFLNYHEICPKCKNHNLKAMPLVHHFRCAYVGPESDFMLHDNMVCPKCSTALRNLGVDYDKPGKVFICKNQQCNHKFQEAPIRVCCVDCGKEHDPYELVVKKVYEYALAERGIQRYVYGAHGIKTEVNS</sequence>
<comment type="caution">
    <text evidence="2">The sequence shown here is derived from an EMBL/GenBank/DDBJ whole genome shotgun (WGS) entry which is preliminary data.</text>
</comment>
<gene>
    <name evidence="2" type="ORF">GQF63_10905</name>
</gene>
<evidence type="ECO:0000313" key="2">
    <source>
        <dbReference type="EMBL" id="MVZ62534.1"/>
    </source>
</evidence>
<dbReference type="RefSeq" id="WP_160369263.1">
    <property type="nucleotide sequence ID" value="NZ_WSQA01000007.1"/>
</dbReference>
<organism evidence="2 3">
    <name type="scientific">Sphingobacterium humi</name>
    <dbReference type="NCBI Taxonomy" id="1796905"/>
    <lineage>
        <taxon>Bacteria</taxon>
        <taxon>Pseudomonadati</taxon>
        <taxon>Bacteroidota</taxon>
        <taxon>Sphingobacteriia</taxon>
        <taxon>Sphingobacteriales</taxon>
        <taxon>Sphingobacteriaceae</taxon>
        <taxon>Sphingobacterium</taxon>
    </lineage>
</organism>
<accession>A0A6N8L0C3</accession>
<name>A0A6N8L0C3_9SPHI</name>
<dbReference type="OrthoDB" id="8432393at2"/>
<dbReference type="Pfam" id="PF18551">
    <property type="entry name" value="TackOD1"/>
    <property type="match status" value="1"/>
</dbReference>
<dbReference type="AlphaFoldDB" id="A0A6N8L0C3"/>
<evidence type="ECO:0000313" key="3">
    <source>
        <dbReference type="Proteomes" id="UP000435036"/>
    </source>
</evidence>
<keyword evidence="3" id="KW-1185">Reference proteome</keyword>